<accession>A0A2Z4GHY4</accession>
<dbReference type="GO" id="GO:0005829">
    <property type="term" value="C:cytosol"/>
    <property type="evidence" value="ECO:0007669"/>
    <property type="project" value="TreeGrafter"/>
</dbReference>
<evidence type="ECO:0000313" key="6">
    <source>
        <dbReference type="Proteomes" id="UP000249873"/>
    </source>
</evidence>
<sequence length="271" mass="29623">MENRKRFGVKQDSFQQKSRFHKPAPKQNPDDFVFGVQSVLEVLNSEKDVEKILIQKGFSHDEVETLAREKNIGIQRVPVERLNKVTGKNHQGVIAYVSAINYASLSNVIASAFETGRTPIVLLLDRITDVRNFGAIARTSEASAVNAIIIPTKGAAQINSDAMKTSSGALTHIPVCRVNELTAAVQELQDSGFTVIGCTEKTKDTYFRHDLTGPLAIVMGSEEDGISDELIEKCDMLGKIPMLGKVGSLNVSVACGVLLYETNRQRMSSAE</sequence>
<evidence type="ECO:0000256" key="2">
    <source>
        <dbReference type="ARBA" id="ARBA00022679"/>
    </source>
</evidence>
<feature type="domain" description="RNA 2-O ribose methyltransferase substrate binding" evidence="4">
    <location>
        <begin position="32"/>
        <end position="103"/>
    </location>
</feature>
<reference evidence="5 6" key="1">
    <citation type="submission" date="2018-05" db="EMBL/GenBank/DDBJ databases">
        <title>Complete genome sequence of Arcticibacterium luteifluviistationis SM1504T, a cytophagaceae bacterium isolated from Arctic surface seawater.</title>
        <authorList>
            <person name="Li Y."/>
            <person name="Qin Q.-L."/>
        </authorList>
    </citation>
    <scope>NUCLEOTIDE SEQUENCE [LARGE SCALE GENOMIC DNA]</scope>
    <source>
        <strain evidence="5 6">SM1504</strain>
    </source>
</reference>
<dbReference type="InterPro" id="IPR013123">
    <property type="entry name" value="SpoU_subst-bd"/>
</dbReference>
<feature type="region of interest" description="Disordered" evidence="3">
    <location>
        <begin position="1"/>
        <end position="28"/>
    </location>
</feature>
<dbReference type="Proteomes" id="UP000249873">
    <property type="component" value="Chromosome"/>
</dbReference>
<dbReference type="Gene3D" id="3.30.1330.30">
    <property type="match status" value="1"/>
</dbReference>
<evidence type="ECO:0000259" key="4">
    <source>
        <dbReference type="SMART" id="SM00967"/>
    </source>
</evidence>
<dbReference type="GO" id="GO:0006396">
    <property type="term" value="P:RNA processing"/>
    <property type="evidence" value="ECO:0007669"/>
    <property type="project" value="InterPro"/>
</dbReference>
<dbReference type="Gene3D" id="3.40.1280.10">
    <property type="match status" value="1"/>
</dbReference>
<organism evidence="5 6">
    <name type="scientific">Arcticibacterium luteifluviistationis</name>
    <dbReference type="NCBI Taxonomy" id="1784714"/>
    <lineage>
        <taxon>Bacteria</taxon>
        <taxon>Pseudomonadati</taxon>
        <taxon>Bacteroidota</taxon>
        <taxon>Cytophagia</taxon>
        <taxon>Cytophagales</taxon>
        <taxon>Leadbetterellaceae</taxon>
        <taxon>Arcticibacterium</taxon>
    </lineage>
</organism>
<keyword evidence="2 5" id="KW-0808">Transferase</keyword>
<evidence type="ECO:0000256" key="3">
    <source>
        <dbReference type="SAM" id="MobiDB-lite"/>
    </source>
</evidence>
<dbReference type="GO" id="GO:0003723">
    <property type="term" value="F:RNA binding"/>
    <property type="evidence" value="ECO:0007669"/>
    <property type="project" value="InterPro"/>
</dbReference>
<dbReference type="PANTHER" id="PTHR46429">
    <property type="entry name" value="23S RRNA (GUANOSINE-2'-O-)-METHYLTRANSFERASE RLMB"/>
    <property type="match status" value="1"/>
</dbReference>
<dbReference type="SMART" id="SM00967">
    <property type="entry name" value="SpoU_sub_bind"/>
    <property type="match status" value="1"/>
</dbReference>
<dbReference type="SUPFAM" id="SSF55315">
    <property type="entry name" value="L30e-like"/>
    <property type="match status" value="1"/>
</dbReference>
<dbReference type="InterPro" id="IPR029064">
    <property type="entry name" value="Ribosomal_eL30-like_sf"/>
</dbReference>
<dbReference type="EMBL" id="CP029480">
    <property type="protein sequence ID" value="AWW00576.1"/>
    <property type="molecule type" value="Genomic_DNA"/>
</dbReference>
<dbReference type="InterPro" id="IPR004441">
    <property type="entry name" value="rRNA_MeTrfase_TrmH"/>
</dbReference>
<dbReference type="GO" id="GO:0032259">
    <property type="term" value="P:methylation"/>
    <property type="evidence" value="ECO:0007669"/>
    <property type="project" value="UniProtKB-KW"/>
</dbReference>
<dbReference type="InterPro" id="IPR029026">
    <property type="entry name" value="tRNA_m1G_MTases_N"/>
</dbReference>
<dbReference type="Pfam" id="PF08032">
    <property type="entry name" value="SpoU_sub_bind"/>
    <property type="match status" value="1"/>
</dbReference>
<proteinExistence type="predicted"/>
<protein>
    <submittedName>
        <fullName evidence="5">23S rRNA (Guanosine(2251)-2'-O)-methyltransferase RlmB</fullName>
    </submittedName>
</protein>
<dbReference type="InterPro" id="IPR001537">
    <property type="entry name" value="SpoU_MeTrfase"/>
</dbReference>
<evidence type="ECO:0000313" key="5">
    <source>
        <dbReference type="EMBL" id="AWW00576.1"/>
    </source>
</evidence>
<name>A0A2Z4GHY4_9BACT</name>
<dbReference type="GO" id="GO:0008173">
    <property type="term" value="F:RNA methyltransferase activity"/>
    <property type="evidence" value="ECO:0007669"/>
    <property type="project" value="InterPro"/>
</dbReference>
<dbReference type="NCBIfam" id="TIGR00186">
    <property type="entry name" value="rRNA_methyl_3"/>
    <property type="match status" value="1"/>
</dbReference>
<dbReference type="Pfam" id="PF00588">
    <property type="entry name" value="SpoU_methylase"/>
    <property type="match status" value="1"/>
</dbReference>
<dbReference type="OrthoDB" id="9794400at2"/>
<evidence type="ECO:0000256" key="1">
    <source>
        <dbReference type="ARBA" id="ARBA00022603"/>
    </source>
</evidence>
<dbReference type="InterPro" id="IPR029028">
    <property type="entry name" value="Alpha/beta_knot_MTases"/>
</dbReference>
<dbReference type="AlphaFoldDB" id="A0A2Z4GHY4"/>
<keyword evidence="6" id="KW-1185">Reference proteome</keyword>
<dbReference type="RefSeq" id="WP_111373942.1">
    <property type="nucleotide sequence ID" value="NZ_CP029480.1"/>
</dbReference>
<dbReference type="CDD" id="cd18103">
    <property type="entry name" value="SpoU-like_RlmB"/>
    <property type="match status" value="1"/>
</dbReference>
<dbReference type="PANTHER" id="PTHR46429:SF1">
    <property type="entry name" value="23S RRNA (GUANOSINE-2'-O-)-METHYLTRANSFERASE RLMB"/>
    <property type="match status" value="1"/>
</dbReference>
<dbReference type="SUPFAM" id="SSF75217">
    <property type="entry name" value="alpha/beta knot"/>
    <property type="match status" value="1"/>
</dbReference>
<keyword evidence="1 5" id="KW-0489">Methyltransferase</keyword>
<dbReference type="KEGG" id="als:DJ013_21260"/>
<gene>
    <name evidence="5" type="ORF">DJ013_21260</name>
</gene>